<accession>A0A853EMG6</accession>
<protein>
    <recommendedName>
        <fullName evidence="2">Clp R domain-containing protein</fullName>
    </recommendedName>
</protein>
<dbReference type="InterPro" id="IPR004176">
    <property type="entry name" value="Clp_R_N"/>
</dbReference>
<dbReference type="Pfam" id="PF02861">
    <property type="entry name" value="Clp_N"/>
    <property type="match status" value="1"/>
</dbReference>
<feature type="domain" description="Clp R" evidence="2">
    <location>
        <begin position="1"/>
        <end position="86"/>
    </location>
</feature>
<evidence type="ECO:0000259" key="2">
    <source>
        <dbReference type="PROSITE" id="PS51903"/>
    </source>
</evidence>
<evidence type="ECO:0000313" key="4">
    <source>
        <dbReference type="Proteomes" id="UP000572528"/>
    </source>
</evidence>
<keyword evidence="1" id="KW-0677">Repeat</keyword>
<dbReference type="Gene3D" id="1.10.1780.10">
    <property type="entry name" value="Clp, N-terminal domain"/>
    <property type="match status" value="1"/>
</dbReference>
<organism evidence="3 4">
    <name type="scientific">Actinomyces bowdenii</name>
    <dbReference type="NCBI Taxonomy" id="131109"/>
    <lineage>
        <taxon>Bacteria</taxon>
        <taxon>Bacillati</taxon>
        <taxon>Actinomycetota</taxon>
        <taxon>Actinomycetes</taxon>
        <taxon>Actinomycetales</taxon>
        <taxon>Actinomycetaceae</taxon>
        <taxon>Actinomyces</taxon>
    </lineage>
</organism>
<dbReference type="EMBL" id="JACBXV010000316">
    <property type="protein sequence ID" value="NYS70428.1"/>
    <property type="molecule type" value="Genomic_DNA"/>
</dbReference>
<feature type="non-terminal residue" evidence="3">
    <location>
        <position position="86"/>
    </location>
</feature>
<comment type="caution">
    <text evidence="3">The sequence shown here is derived from an EMBL/GenBank/DDBJ whole genome shotgun (WGS) entry which is preliminary data.</text>
</comment>
<proteinExistence type="predicted"/>
<gene>
    <name evidence="3" type="ORF">HZZ05_13120</name>
</gene>
<sequence length="86" mass="8642">MDTNYTTKSQEAISGAMQAAAAAGNPQIEPAHLLVELLSQEGGVAAALLAAVVPDATARQGVGATARRLLTQLPASSGSTMTQPQP</sequence>
<dbReference type="PROSITE" id="PS51903">
    <property type="entry name" value="CLP_R"/>
    <property type="match status" value="1"/>
</dbReference>
<dbReference type="RefSeq" id="WP_179901729.1">
    <property type="nucleotide sequence ID" value="NZ_JACBXV010000316.1"/>
</dbReference>
<name>A0A853EMG6_9ACTO</name>
<dbReference type="SUPFAM" id="SSF81923">
    <property type="entry name" value="Double Clp-N motif"/>
    <property type="match status" value="1"/>
</dbReference>
<evidence type="ECO:0000313" key="3">
    <source>
        <dbReference type="EMBL" id="NYS70428.1"/>
    </source>
</evidence>
<evidence type="ECO:0000256" key="1">
    <source>
        <dbReference type="PROSITE-ProRule" id="PRU01251"/>
    </source>
</evidence>
<dbReference type="Proteomes" id="UP000572528">
    <property type="component" value="Unassembled WGS sequence"/>
</dbReference>
<dbReference type="AlphaFoldDB" id="A0A853EMG6"/>
<dbReference type="InterPro" id="IPR036628">
    <property type="entry name" value="Clp_N_dom_sf"/>
</dbReference>
<reference evidence="3 4" key="1">
    <citation type="submission" date="2020-07" db="EMBL/GenBank/DDBJ databases">
        <title>MOT database genomes.</title>
        <authorList>
            <person name="Joseph S."/>
            <person name="Aduse-Opoku J."/>
            <person name="Hashim A."/>
            <person name="Wade W."/>
            <person name="Curtis M."/>
        </authorList>
    </citation>
    <scope>NUCLEOTIDE SEQUENCE [LARGE SCALE GENOMIC DNA]</scope>
    <source>
        <strain evidence="3 4">WMus004</strain>
    </source>
</reference>